<reference evidence="8" key="1">
    <citation type="submission" date="2025-08" db="UniProtKB">
        <authorList>
            <consortium name="Ensembl"/>
        </authorList>
    </citation>
    <scope>IDENTIFICATION</scope>
</reference>
<dbReference type="Pfam" id="PF13841">
    <property type="entry name" value="Defensin_beta_2"/>
    <property type="match status" value="1"/>
</dbReference>
<evidence type="ECO:0000256" key="4">
    <source>
        <dbReference type="ARBA" id="ARBA00022729"/>
    </source>
</evidence>
<reference evidence="8" key="2">
    <citation type="submission" date="2025-09" db="UniProtKB">
        <authorList>
            <consortium name="Ensembl"/>
        </authorList>
    </citation>
    <scope>IDENTIFICATION</scope>
</reference>
<dbReference type="AlphaFoldDB" id="A0A8C5LJA9"/>
<keyword evidence="4 6" id="KW-0732">Signal</keyword>
<feature type="chain" id="PRO_5034744631" description="Beta-defensin" evidence="6">
    <location>
        <begin position="24"/>
        <end position="77"/>
    </location>
</feature>
<keyword evidence="9" id="KW-1185">Reference proteome</keyword>
<evidence type="ECO:0000256" key="5">
    <source>
        <dbReference type="ARBA" id="ARBA00023157"/>
    </source>
</evidence>
<sequence length="77" mass="8892">LPVMRLYFMTIAALLILVEKTPGGLLRFYDNTNKVPWKPCEIYQGTCRTSCGKAEVQYLTCPQDQKCCLRLPTKRTY</sequence>
<protein>
    <recommendedName>
        <fullName evidence="6">Beta-defensin</fullName>
    </recommendedName>
</protein>
<dbReference type="Ensembl" id="ENSJJAT00000030186.1">
    <property type="protein sequence ID" value="ENSJJAP00000023609.1"/>
    <property type="gene ID" value="ENSJJAG00000023329.1"/>
</dbReference>
<evidence type="ECO:0000256" key="1">
    <source>
        <dbReference type="ARBA" id="ARBA00004613"/>
    </source>
</evidence>
<comment type="subcellular location">
    <subcellularLocation>
        <location evidence="1 6">Secreted</location>
    </subcellularLocation>
</comment>
<dbReference type="GO" id="GO:0045087">
    <property type="term" value="P:innate immune response"/>
    <property type="evidence" value="ECO:0007669"/>
    <property type="project" value="InterPro"/>
</dbReference>
<keyword evidence="3 6" id="KW-0964">Secreted</keyword>
<keyword evidence="6" id="KW-0044">Antibiotic</keyword>
<name>A0A8C5LJA9_JACJA</name>
<dbReference type="InterPro" id="IPR025933">
    <property type="entry name" value="Beta_defensin_dom"/>
</dbReference>
<feature type="domain" description="Beta-defensin" evidence="7">
    <location>
        <begin position="40"/>
        <end position="68"/>
    </location>
</feature>
<gene>
    <name evidence="8" type="primary">Defb116</name>
</gene>
<dbReference type="GeneTree" id="ENSGT00390000001502"/>
<dbReference type="GO" id="GO:0042742">
    <property type="term" value="P:defense response to bacterium"/>
    <property type="evidence" value="ECO:0007669"/>
    <property type="project" value="UniProtKB-UniRule"/>
</dbReference>
<accession>A0A8C5LJA9</accession>
<keyword evidence="6" id="KW-0929">Antimicrobial</keyword>
<evidence type="ECO:0000256" key="2">
    <source>
        <dbReference type="ARBA" id="ARBA00007371"/>
    </source>
</evidence>
<comment type="similarity">
    <text evidence="2 6">Belongs to the beta-defensin family.</text>
</comment>
<organism evidence="8 9">
    <name type="scientific">Jaculus jaculus</name>
    <name type="common">Lesser Egyptian jerboa</name>
    <dbReference type="NCBI Taxonomy" id="51337"/>
    <lineage>
        <taxon>Eukaryota</taxon>
        <taxon>Metazoa</taxon>
        <taxon>Chordata</taxon>
        <taxon>Craniata</taxon>
        <taxon>Vertebrata</taxon>
        <taxon>Euteleostomi</taxon>
        <taxon>Mammalia</taxon>
        <taxon>Eutheria</taxon>
        <taxon>Euarchontoglires</taxon>
        <taxon>Glires</taxon>
        <taxon>Rodentia</taxon>
        <taxon>Myomorpha</taxon>
        <taxon>Dipodoidea</taxon>
        <taxon>Dipodidae</taxon>
        <taxon>Dipodinae</taxon>
        <taxon>Jaculus</taxon>
    </lineage>
</organism>
<comment type="function">
    <text evidence="6">Has antibacterial activity.</text>
</comment>
<evidence type="ECO:0000313" key="8">
    <source>
        <dbReference type="Ensembl" id="ENSJJAP00000023609.1"/>
    </source>
</evidence>
<feature type="signal peptide" evidence="6">
    <location>
        <begin position="1"/>
        <end position="23"/>
    </location>
</feature>
<dbReference type="GO" id="GO:0005576">
    <property type="term" value="C:extracellular region"/>
    <property type="evidence" value="ECO:0007669"/>
    <property type="project" value="UniProtKB-SubCell"/>
</dbReference>
<keyword evidence="5" id="KW-1015">Disulfide bond</keyword>
<dbReference type="OMA" id="PCLMTIV"/>
<evidence type="ECO:0000256" key="6">
    <source>
        <dbReference type="RuleBase" id="RU231113"/>
    </source>
</evidence>
<proteinExistence type="inferred from homology"/>
<evidence type="ECO:0000259" key="7">
    <source>
        <dbReference type="Pfam" id="PF13841"/>
    </source>
</evidence>
<evidence type="ECO:0000256" key="3">
    <source>
        <dbReference type="ARBA" id="ARBA00022525"/>
    </source>
</evidence>
<evidence type="ECO:0000313" key="9">
    <source>
        <dbReference type="Proteomes" id="UP000694385"/>
    </source>
</evidence>
<keyword evidence="6" id="KW-0211">Defensin</keyword>
<dbReference type="Gene3D" id="3.10.360.10">
    <property type="entry name" value="Antimicrobial Peptide, Beta-defensin 2, Chain A"/>
    <property type="match status" value="1"/>
</dbReference>
<dbReference type="Proteomes" id="UP000694385">
    <property type="component" value="Unassembled WGS sequence"/>
</dbReference>